<dbReference type="InterPro" id="IPR002139">
    <property type="entry name" value="Ribo/fructo_kinase"/>
</dbReference>
<dbReference type="PANTHER" id="PTHR10584:SF166">
    <property type="entry name" value="RIBOKINASE"/>
    <property type="match status" value="1"/>
</dbReference>
<keyword evidence="2" id="KW-0418">Kinase</keyword>
<dbReference type="PANTHER" id="PTHR10584">
    <property type="entry name" value="SUGAR KINASE"/>
    <property type="match status" value="1"/>
</dbReference>
<evidence type="ECO:0000256" key="2">
    <source>
        <dbReference type="ARBA" id="ARBA00022777"/>
    </source>
</evidence>
<dbReference type="GO" id="GO:0006796">
    <property type="term" value="P:phosphate-containing compound metabolic process"/>
    <property type="evidence" value="ECO:0007669"/>
    <property type="project" value="UniProtKB-ARBA"/>
</dbReference>
<reference evidence="4 5" key="1">
    <citation type="journal article" date="2016" name="Nat. Commun.">
        <title>Thousands of microbial genomes shed light on interconnected biogeochemical processes in an aquifer system.</title>
        <authorList>
            <person name="Anantharaman K."/>
            <person name="Brown C.T."/>
            <person name="Hug L.A."/>
            <person name="Sharon I."/>
            <person name="Castelle C.J."/>
            <person name="Probst A.J."/>
            <person name="Thomas B.C."/>
            <person name="Singh A."/>
            <person name="Wilkins M.J."/>
            <person name="Karaoz U."/>
            <person name="Brodie E.L."/>
            <person name="Williams K.H."/>
            <person name="Hubbard S.S."/>
            <person name="Banfield J.F."/>
        </authorList>
    </citation>
    <scope>NUCLEOTIDE SEQUENCE [LARGE SCALE GENOMIC DNA]</scope>
</reference>
<gene>
    <name evidence="4" type="ORF">A3H67_04245</name>
</gene>
<accession>A0A1G1YW25</accession>
<evidence type="ECO:0000259" key="3">
    <source>
        <dbReference type="Pfam" id="PF00294"/>
    </source>
</evidence>
<dbReference type="GO" id="GO:0016301">
    <property type="term" value="F:kinase activity"/>
    <property type="evidence" value="ECO:0007669"/>
    <property type="project" value="UniProtKB-KW"/>
</dbReference>
<evidence type="ECO:0000256" key="1">
    <source>
        <dbReference type="ARBA" id="ARBA00022679"/>
    </source>
</evidence>
<dbReference type="AlphaFoldDB" id="A0A1G1YW25"/>
<dbReference type="InterPro" id="IPR029056">
    <property type="entry name" value="Ribokinase-like"/>
</dbReference>
<sequence length="335" mass="36742">MKKIDVIAIGGAVLDFTFYTDQGKVFSTPENLTAQRMLGFEYGAKISPTESHLTLGGGAANAAVSLTRLGFIAAIATRLGADEAGKEILAKLKKEKISGQFVQLDRQAPTGYSFIVALDKKEREHVIFAERGAFNNFVFKPKDFAGLKCPWLYLTSLSGKDWQKNLKAIFNFAKSRDIKIFWNPGAVQLASGKRVLANFLKQTQILMVNKDEAIELALSGVKLGRKNPNHLNRPIYLLNILQEWGPKLVIITDGKKGAWGYDGKKILRQKILRAKMINTTGVGDAFGSGFLAGLLAEKDVSRALKWGMANSAAVLTRVGAETGLLTRQELLKKVK</sequence>
<dbReference type="SUPFAM" id="SSF53613">
    <property type="entry name" value="Ribokinase-like"/>
    <property type="match status" value="1"/>
</dbReference>
<dbReference type="PRINTS" id="PR00990">
    <property type="entry name" value="RIBOKINASE"/>
</dbReference>
<dbReference type="Proteomes" id="UP000177408">
    <property type="component" value="Unassembled WGS sequence"/>
</dbReference>
<name>A0A1G1YW25_9BACT</name>
<feature type="domain" description="Carbohydrate kinase PfkB" evidence="3">
    <location>
        <begin position="47"/>
        <end position="324"/>
    </location>
</feature>
<dbReference type="Gene3D" id="3.40.1190.20">
    <property type="match status" value="1"/>
</dbReference>
<evidence type="ECO:0000313" key="4">
    <source>
        <dbReference type="EMBL" id="OGY56524.1"/>
    </source>
</evidence>
<organism evidence="4 5">
    <name type="scientific">Candidatus Buchananbacteria bacterium RIFCSPLOWO2_02_FULL_46_11b</name>
    <dbReference type="NCBI Taxonomy" id="1797548"/>
    <lineage>
        <taxon>Bacteria</taxon>
        <taxon>Candidatus Buchananiibacteriota</taxon>
    </lineage>
</organism>
<comment type="caution">
    <text evidence="4">The sequence shown here is derived from an EMBL/GenBank/DDBJ whole genome shotgun (WGS) entry which is preliminary data.</text>
</comment>
<protein>
    <recommendedName>
        <fullName evidence="3">Carbohydrate kinase PfkB domain-containing protein</fullName>
    </recommendedName>
</protein>
<dbReference type="Pfam" id="PF00294">
    <property type="entry name" value="PfkB"/>
    <property type="match status" value="1"/>
</dbReference>
<dbReference type="InterPro" id="IPR011611">
    <property type="entry name" value="PfkB_dom"/>
</dbReference>
<proteinExistence type="predicted"/>
<keyword evidence="1" id="KW-0808">Transferase</keyword>
<dbReference type="EMBL" id="MHIR01000056">
    <property type="protein sequence ID" value="OGY56524.1"/>
    <property type="molecule type" value="Genomic_DNA"/>
</dbReference>
<evidence type="ECO:0000313" key="5">
    <source>
        <dbReference type="Proteomes" id="UP000177408"/>
    </source>
</evidence>